<dbReference type="InterPro" id="IPR045379">
    <property type="entry name" value="Crinkler_N"/>
</dbReference>
<dbReference type="EMBL" id="CAMKVN010004171">
    <property type="protein sequence ID" value="CAI2186503.1"/>
    <property type="molecule type" value="Genomic_DNA"/>
</dbReference>
<keyword evidence="3" id="KW-0964">Secreted</keyword>
<feature type="domain" description="Crinkler effector protein N-terminal" evidence="4">
    <location>
        <begin position="3"/>
        <end position="118"/>
    </location>
</feature>
<evidence type="ECO:0000313" key="6">
    <source>
        <dbReference type="Proteomes" id="UP001153678"/>
    </source>
</evidence>
<accession>A0A9W4SYU9</accession>
<comment type="caution">
    <text evidence="5">The sequence shown here is derived from an EMBL/GenBank/DDBJ whole genome shotgun (WGS) entry which is preliminary data.</text>
</comment>
<evidence type="ECO:0000313" key="5">
    <source>
        <dbReference type="EMBL" id="CAI2186503.1"/>
    </source>
</evidence>
<gene>
    <name evidence="5" type="ORF">FWILDA_LOCUS12609</name>
</gene>
<dbReference type="Pfam" id="PF20147">
    <property type="entry name" value="Crinkler"/>
    <property type="match status" value="1"/>
</dbReference>
<feature type="non-terminal residue" evidence="5">
    <location>
        <position position="165"/>
    </location>
</feature>
<dbReference type="GO" id="GO:0005576">
    <property type="term" value="C:extracellular region"/>
    <property type="evidence" value="ECO:0007669"/>
    <property type="project" value="UniProtKB-SubCell"/>
</dbReference>
<name>A0A9W4SYU9_9GLOM</name>
<organism evidence="5 6">
    <name type="scientific">Funneliformis geosporum</name>
    <dbReference type="NCBI Taxonomy" id="1117311"/>
    <lineage>
        <taxon>Eukaryota</taxon>
        <taxon>Fungi</taxon>
        <taxon>Fungi incertae sedis</taxon>
        <taxon>Mucoromycota</taxon>
        <taxon>Glomeromycotina</taxon>
        <taxon>Glomeromycetes</taxon>
        <taxon>Glomerales</taxon>
        <taxon>Glomeraceae</taxon>
        <taxon>Funneliformis</taxon>
    </lineage>
</organism>
<keyword evidence="6" id="KW-1185">Reference proteome</keyword>
<dbReference type="GO" id="GO:0043657">
    <property type="term" value="C:host cell"/>
    <property type="evidence" value="ECO:0007669"/>
    <property type="project" value="UniProtKB-SubCell"/>
</dbReference>
<protein>
    <submittedName>
        <fullName evidence="5">4127_t:CDS:1</fullName>
    </submittedName>
</protein>
<dbReference type="OrthoDB" id="2338803at2759"/>
<evidence type="ECO:0000256" key="2">
    <source>
        <dbReference type="ARBA" id="ARBA00004613"/>
    </source>
</evidence>
<evidence type="ECO:0000259" key="4">
    <source>
        <dbReference type="Pfam" id="PF20147"/>
    </source>
</evidence>
<sequence>MVLSLNCIILGDTTTFPIELGNQVIIGDMQYDVDEFRISNFKKFIWSEKKESKLSGINDPDYLVLWKVDVKKDKIEGIYTTEHIKNKLNGKKMEEENFIPNYFDVKQRPDTNIHIIVVHSIDLERKRKTVLDNLRKRPRTLPNVESLKVLVDKEIPEEIKLPLTQ</sequence>
<proteinExistence type="predicted"/>
<evidence type="ECO:0000256" key="3">
    <source>
        <dbReference type="ARBA" id="ARBA00022525"/>
    </source>
</evidence>
<dbReference type="Proteomes" id="UP001153678">
    <property type="component" value="Unassembled WGS sequence"/>
</dbReference>
<dbReference type="AlphaFoldDB" id="A0A9W4SYU9"/>
<comment type="subcellular location">
    <subcellularLocation>
        <location evidence="1">Host cell</location>
    </subcellularLocation>
    <subcellularLocation>
        <location evidence="2">Secreted</location>
    </subcellularLocation>
</comment>
<evidence type="ECO:0000256" key="1">
    <source>
        <dbReference type="ARBA" id="ARBA00004340"/>
    </source>
</evidence>
<reference evidence="5" key="1">
    <citation type="submission" date="2022-08" db="EMBL/GenBank/DDBJ databases">
        <authorList>
            <person name="Kallberg Y."/>
            <person name="Tangrot J."/>
            <person name="Rosling A."/>
        </authorList>
    </citation>
    <scope>NUCLEOTIDE SEQUENCE</scope>
    <source>
        <strain evidence="5">Wild A</strain>
    </source>
</reference>